<dbReference type="GeneID" id="9597621"/>
<organism evidence="3">
    <name type="scientific">Schizophyllum commune (strain H4-8 / FGSC 9210)</name>
    <name type="common">Split gill fungus</name>
    <dbReference type="NCBI Taxonomy" id="578458"/>
    <lineage>
        <taxon>Eukaryota</taxon>
        <taxon>Fungi</taxon>
        <taxon>Dikarya</taxon>
        <taxon>Basidiomycota</taxon>
        <taxon>Agaricomycotina</taxon>
        <taxon>Agaricomycetes</taxon>
        <taxon>Agaricomycetidae</taxon>
        <taxon>Agaricales</taxon>
        <taxon>Schizophyllaceae</taxon>
        <taxon>Schizophyllum</taxon>
    </lineage>
</organism>
<dbReference type="VEuPathDB" id="FungiDB:SCHCODRAFT_02672416"/>
<dbReference type="RefSeq" id="XP_003027621.1">
    <property type="nucleotide sequence ID" value="XM_003027575.1"/>
</dbReference>
<keyword evidence="3" id="KW-1185">Reference proteome</keyword>
<evidence type="ECO:0000256" key="1">
    <source>
        <dbReference type="SAM" id="MobiDB-lite"/>
    </source>
</evidence>
<dbReference type="OrthoDB" id="10419510at2759"/>
<sequence length="107" mass="11823">MALRVQRRTQQEESNAFAVQSNSFDGQSKEIAVQNDGEHVAAQPLPSRARVSRSRRHRSHRCALPLASVAGDEQFQIDIIEMQTDEGGLPTAEGAARSPPFRSPWTP</sequence>
<proteinExistence type="predicted"/>
<dbReference type="KEGG" id="scm:SCHCO_02672416"/>
<feature type="non-terminal residue" evidence="2">
    <location>
        <position position="107"/>
    </location>
</feature>
<feature type="region of interest" description="Disordered" evidence="1">
    <location>
        <begin position="1"/>
        <end position="23"/>
    </location>
</feature>
<evidence type="ECO:0000313" key="2">
    <source>
        <dbReference type="EMBL" id="EFI92718.1"/>
    </source>
</evidence>
<feature type="region of interest" description="Disordered" evidence="1">
    <location>
        <begin position="36"/>
        <end position="60"/>
    </location>
</feature>
<dbReference type="InParanoid" id="D8QHQ2"/>
<dbReference type="AlphaFoldDB" id="D8QHQ2"/>
<gene>
    <name evidence="2" type="ORF">SCHCODRAFT_113401</name>
</gene>
<feature type="compositionally biased region" description="Basic residues" evidence="1">
    <location>
        <begin position="50"/>
        <end position="60"/>
    </location>
</feature>
<feature type="region of interest" description="Disordered" evidence="1">
    <location>
        <begin position="85"/>
        <end position="107"/>
    </location>
</feature>
<reference evidence="2 3" key="1">
    <citation type="journal article" date="2010" name="Nat. Biotechnol.">
        <title>Genome sequence of the model mushroom Schizophyllum commune.</title>
        <authorList>
            <person name="Ohm R.A."/>
            <person name="de Jong J.F."/>
            <person name="Lugones L.G."/>
            <person name="Aerts A."/>
            <person name="Kothe E."/>
            <person name="Stajich J.E."/>
            <person name="de Vries R.P."/>
            <person name="Record E."/>
            <person name="Levasseur A."/>
            <person name="Baker S.E."/>
            <person name="Bartholomew K.A."/>
            <person name="Coutinho P.M."/>
            <person name="Erdmann S."/>
            <person name="Fowler T.J."/>
            <person name="Gathman A.C."/>
            <person name="Lombard V."/>
            <person name="Henrissat B."/>
            <person name="Knabe N."/>
            <person name="Kuees U."/>
            <person name="Lilly W.W."/>
            <person name="Lindquist E."/>
            <person name="Lucas S."/>
            <person name="Magnuson J.K."/>
            <person name="Piumi F."/>
            <person name="Raudaskoski M."/>
            <person name="Salamov A."/>
            <person name="Schmutz J."/>
            <person name="Schwarze F.W.M.R."/>
            <person name="vanKuyk P.A."/>
            <person name="Horton J.S."/>
            <person name="Grigoriev I.V."/>
            <person name="Woesten H.A.B."/>
        </authorList>
    </citation>
    <scope>NUCLEOTIDE SEQUENCE [LARGE SCALE GENOMIC DNA]</scope>
    <source>
        <strain evidence="3">H4-8 / FGSC 9210</strain>
    </source>
</reference>
<dbReference type="EMBL" id="GL377312">
    <property type="protein sequence ID" value="EFI92718.1"/>
    <property type="molecule type" value="Genomic_DNA"/>
</dbReference>
<protein>
    <submittedName>
        <fullName evidence="2">Uncharacterized protein</fullName>
    </submittedName>
</protein>
<dbReference type="HOGENOM" id="CLU_2211465_0_0_1"/>
<accession>D8QHQ2</accession>
<dbReference type="Proteomes" id="UP000007431">
    <property type="component" value="Unassembled WGS sequence"/>
</dbReference>
<name>D8QHQ2_SCHCM</name>
<evidence type="ECO:0000313" key="3">
    <source>
        <dbReference type="Proteomes" id="UP000007431"/>
    </source>
</evidence>
<feature type="compositionally biased region" description="Polar residues" evidence="1">
    <location>
        <begin position="12"/>
        <end position="23"/>
    </location>
</feature>